<organism evidence="1 2">
    <name type="scientific">Goodea atripinnis</name>
    <dbReference type="NCBI Taxonomy" id="208336"/>
    <lineage>
        <taxon>Eukaryota</taxon>
        <taxon>Metazoa</taxon>
        <taxon>Chordata</taxon>
        <taxon>Craniata</taxon>
        <taxon>Vertebrata</taxon>
        <taxon>Euteleostomi</taxon>
        <taxon>Actinopterygii</taxon>
        <taxon>Neopterygii</taxon>
        <taxon>Teleostei</taxon>
        <taxon>Neoteleostei</taxon>
        <taxon>Acanthomorphata</taxon>
        <taxon>Ovalentaria</taxon>
        <taxon>Atherinomorphae</taxon>
        <taxon>Cyprinodontiformes</taxon>
        <taxon>Goodeidae</taxon>
        <taxon>Goodea</taxon>
    </lineage>
</organism>
<evidence type="ECO:0000313" key="2">
    <source>
        <dbReference type="Proteomes" id="UP001476798"/>
    </source>
</evidence>
<name>A0ABV0PDQ2_9TELE</name>
<evidence type="ECO:0000313" key="1">
    <source>
        <dbReference type="EMBL" id="MEQ2181536.1"/>
    </source>
</evidence>
<accession>A0ABV0PDQ2</accession>
<protein>
    <submittedName>
        <fullName evidence="1">Uncharacterized protein</fullName>
    </submittedName>
</protein>
<reference evidence="1 2" key="1">
    <citation type="submission" date="2021-06" db="EMBL/GenBank/DDBJ databases">
        <authorList>
            <person name="Palmer J.M."/>
        </authorList>
    </citation>
    <scope>NUCLEOTIDE SEQUENCE [LARGE SCALE GENOMIC DNA]</scope>
    <source>
        <strain evidence="1 2">GA_2019</strain>
        <tissue evidence="1">Muscle</tissue>
    </source>
</reference>
<gene>
    <name evidence="1" type="ORF">GOODEAATRI_012628</name>
</gene>
<keyword evidence="2" id="KW-1185">Reference proteome</keyword>
<comment type="caution">
    <text evidence="1">The sequence shown here is derived from an EMBL/GenBank/DDBJ whole genome shotgun (WGS) entry which is preliminary data.</text>
</comment>
<dbReference type="EMBL" id="JAHRIO010070782">
    <property type="protein sequence ID" value="MEQ2181536.1"/>
    <property type="molecule type" value="Genomic_DNA"/>
</dbReference>
<dbReference type="Proteomes" id="UP001476798">
    <property type="component" value="Unassembled WGS sequence"/>
</dbReference>
<sequence>MHPNPLPLPMGHSRVEESPTSLEESLSHLTKYLCFQFLLLAQKEKLKSFQNATVVCLPKLLNQDETDLSERNFSFGAITFCVQSMLLHFPCTFLSLYVLQVTT</sequence>
<proteinExistence type="predicted"/>